<evidence type="ECO:0000256" key="2">
    <source>
        <dbReference type="ARBA" id="ARBA00022691"/>
    </source>
</evidence>
<gene>
    <name evidence="8" type="ordered locus">MGMSRv2__3462</name>
</gene>
<proteinExistence type="predicted"/>
<name>V6F5L7_MAGGM</name>
<keyword evidence="3" id="KW-0479">Metal-binding</keyword>
<dbReference type="InterPro" id="IPR006158">
    <property type="entry name" value="Cobalamin-bd"/>
</dbReference>
<keyword evidence="5" id="KW-0411">Iron-sulfur</keyword>
<dbReference type="GO" id="GO:0046872">
    <property type="term" value="F:metal ion binding"/>
    <property type="evidence" value="ECO:0007669"/>
    <property type="project" value="UniProtKB-KW"/>
</dbReference>
<dbReference type="InterPro" id="IPR006638">
    <property type="entry name" value="Elp3/MiaA/NifB-like_rSAM"/>
</dbReference>
<keyword evidence="2" id="KW-0949">S-adenosyl-L-methionine</keyword>
<evidence type="ECO:0000313" key="8">
    <source>
        <dbReference type="EMBL" id="CDL00677.1"/>
    </source>
</evidence>
<sequence>MDRQRIILIYPEQGFSGNYVRHMPLSLLYAAAEVVKAGFDVQILDTRVVQDWAIRLARLLREQPTLCVGISVMSGRPIANAIAIGRKVKALAPNVPVVWGGPHATFYPASILEEPSCDYVVSGYASSSFHKLAQALNGHLPVDLVPGLSWRQDGEVRQTQAEDKKFESIPWQDVPYHLIEDYSVYGQVDQDRRIFSMYSALGCPYKCSFCSSPAQYAPIEGKKWVPLDAKDVVDHIQFVVERYQANYIYFIDDDSFPKLDHVRLVIEEIRRRELPVRLGFRGARINEIKRMSDDFLTMLAEAGTDILHIGAESGSDRILKLIRKDCTAEDIVEINQKLARHPEITAAYNFLMGVPTETLDELKLTRDLMLQLVRDHPNCIIFPPNKFRPLPGTELYDVAAREWGYRMPESLAEWANIEVEAKANSNWYPPGMERFFNLMLISSYFIDNKVMKVSRGKTAFFKFARILNFLYRPIALFRLRYGITFALVEYTGYRLLTRLLSRSGSGG</sequence>
<dbReference type="GO" id="GO:0031419">
    <property type="term" value="F:cobalamin binding"/>
    <property type="evidence" value="ECO:0007669"/>
    <property type="project" value="InterPro"/>
</dbReference>
<dbReference type="SFLD" id="SFLDS00029">
    <property type="entry name" value="Radical_SAM"/>
    <property type="match status" value="1"/>
</dbReference>
<evidence type="ECO:0000256" key="1">
    <source>
        <dbReference type="ARBA" id="ARBA00001966"/>
    </source>
</evidence>
<dbReference type="SFLD" id="SFLDG01082">
    <property type="entry name" value="B12-binding_domain_containing"/>
    <property type="match status" value="1"/>
</dbReference>
<evidence type="ECO:0000259" key="7">
    <source>
        <dbReference type="PROSITE" id="PS51918"/>
    </source>
</evidence>
<dbReference type="PROSITE" id="PS51332">
    <property type="entry name" value="B12_BINDING"/>
    <property type="match status" value="1"/>
</dbReference>
<feature type="domain" description="B12-binding" evidence="6">
    <location>
        <begin position="5"/>
        <end position="143"/>
    </location>
</feature>
<dbReference type="Proteomes" id="UP000018922">
    <property type="component" value="Chromosome I"/>
</dbReference>
<feature type="domain" description="Radical SAM core" evidence="7">
    <location>
        <begin position="189"/>
        <end position="429"/>
    </location>
</feature>
<protein>
    <submittedName>
        <fullName evidence="8">Uncharacterized protein</fullName>
    </submittedName>
</protein>
<dbReference type="Pfam" id="PF04055">
    <property type="entry name" value="Radical_SAM"/>
    <property type="match status" value="1"/>
</dbReference>
<keyword evidence="9" id="KW-1185">Reference proteome</keyword>
<dbReference type="InterPro" id="IPR058240">
    <property type="entry name" value="rSAM_sf"/>
</dbReference>
<dbReference type="PROSITE" id="PS51918">
    <property type="entry name" value="RADICAL_SAM"/>
    <property type="match status" value="1"/>
</dbReference>
<evidence type="ECO:0000259" key="6">
    <source>
        <dbReference type="PROSITE" id="PS51332"/>
    </source>
</evidence>
<accession>V6F5L7</accession>
<dbReference type="STRING" id="1430440.MGMSRv2__3462"/>
<dbReference type="AlphaFoldDB" id="V6F5L7"/>
<organism evidence="8 9">
    <name type="scientific">Magnetospirillum gryphiswaldense (strain DSM 6361 / JCM 21280 / NBRC 15271 / MSR-1)</name>
    <dbReference type="NCBI Taxonomy" id="431944"/>
    <lineage>
        <taxon>Bacteria</taxon>
        <taxon>Pseudomonadati</taxon>
        <taxon>Pseudomonadota</taxon>
        <taxon>Alphaproteobacteria</taxon>
        <taxon>Rhodospirillales</taxon>
        <taxon>Rhodospirillaceae</taxon>
        <taxon>Magnetospirillum</taxon>
    </lineage>
</organism>
<evidence type="ECO:0000256" key="4">
    <source>
        <dbReference type="ARBA" id="ARBA00023004"/>
    </source>
</evidence>
<dbReference type="SUPFAM" id="SSF102114">
    <property type="entry name" value="Radical SAM enzymes"/>
    <property type="match status" value="1"/>
</dbReference>
<dbReference type="SMART" id="SM00729">
    <property type="entry name" value="Elp3"/>
    <property type="match status" value="1"/>
</dbReference>
<evidence type="ECO:0000313" key="9">
    <source>
        <dbReference type="Proteomes" id="UP000018922"/>
    </source>
</evidence>
<evidence type="ECO:0000256" key="5">
    <source>
        <dbReference type="ARBA" id="ARBA00023014"/>
    </source>
</evidence>
<dbReference type="SUPFAM" id="SSF52242">
    <property type="entry name" value="Cobalamin (vitamin B12)-binding domain"/>
    <property type="match status" value="1"/>
</dbReference>
<dbReference type="InterPro" id="IPR034466">
    <property type="entry name" value="Methyltransferase_Class_B"/>
</dbReference>
<reference evidence="8 9" key="1">
    <citation type="journal article" date="2014" name="Genome Announc.">
        <title>Complete genome sequence of Magnetospirillum gryphiswaldense MSR-1.</title>
        <authorList>
            <person name="Wang X."/>
            <person name="Wang Q."/>
            <person name="Zhang W."/>
            <person name="Wang Y."/>
            <person name="Li L."/>
            <person name="Wen T."/>
            <person name="Zhang T."/>
            <person name="Zhang Y."/>
            <person name="Xu J."/>
            <person name="Hu J."/>
            <person name="Li S."/>
            <person name="Liu L."/>
            <person name="Liu J."/>
            <person name="Jiang W."/>
            <person name="Tian J."/>
            <person name="Li Y."/>
            <person name="Schuler D."/>
            <person name="Wang L."/>
            <person name="Li J."/>
        </authorList>
    </citation>
    <scope>NUCLEOTIDE SEQUENCE [LARGE SCALE GENOMIC DNA]</scope>
    <source>
        <strain evidence="9">DSM 6361 / JCM 21280 / NBRC 15271 / MSR-1</strain>
    </source>
</reference>
<dbReference type="PANTHER" id="PTHR43409">
    <property type="entry name" value="ANAEROBIC MAGNESIUM-PROTOPORPHYRIN IX MONOMETHYL ESTER CYCLASE-RELATED"/>
    <property type="match status" value="1"/>
</dbReference>
<dbReference type="Gene3D" id="3.40.50.280">
    <property type="entry name" value="Cobalamin-binding domain"/>
    <property type="match status" value="1"/>
</dbReference>
<dbReference type="EMBL" id="HG794546">
    <property type="protein sequence ID" value="CDL00677.1"/>
    <property type="molecule type" value="Genomic_DNA"/>
</dbReference>
<dbReference type="InterPro" id="IPR051198">
    <property type="entry name" value="BchE-like"/>
</dbReference>
<dbReference type="Pfam" id="PF02310">
    <property type="entry name" value="B12-binding"/>
    <property type="match status" value="1"/>
</dbReference>
<evidence type="ECO:0000256" key="3">
    <source>
        <dbReference type="ARBA" id="ARBA00022723"/>
    </source>
</evidence>
<dbReference type="Gene3D" id="3.80.30.20">
    <property type="entry name" value="tm_1862 like domain"/>
    <property type="match status" value="1"/>
</dbReference>
<dbReference type="InterPro" id="IPR007197">
    <property type="entry name" value="rSAM"/>
</dbReference>
<dbReference type="GO" id="GO:0051539">
    <property type="term" value="F:4 iron, 4 sulfur cluster binding"/>
    <property type="evidence" value="ECO:0007669"/>
    <property type="project" value="UniProtKB-KW"/>
</dbReference>
<dbReference type="GO" id="GO:0003824">
    <property type="term" value="F:catalytic activity"/>
    <property type="evidence" value="ECO:0007669"/>
    <property type="project" value="InterPro"/>
</dbReference>
<dbReference type="InterPro" id="IPR036724">
    <property type="entry name" value="Cobalamin-bd_sf"/>
</dbReference>
<dbReference type="HOGENOM" id="CLU_021572_4_3_5"/>
<dbReference type="CDD" id="cd02068">
    <property type="entry name" value="radical_SAM_B12_BD"/>
    <property type="match status" value="1"/>
</dbReference>
<keyword evidence="4" id="KW-0408">Iron</keyword>
<dbReference type="eggNOG" id="COG1032">
    <property type="taxonomic scope" value="Bacteria"/>
</dbReference>
<dbReference type="KEGG" id="mgy:MGMSRv2__3462"/>
<dbReference type="InterPro" id="IPR023404">
    <property type="entry name" value="rSAM_horseshoe"/>
</dbReference>
<dbReference type="SFLD" id="SFLDG01123">
    <property type="entry name" value="methyltransferase_(Class_B)"/>
    <property type="match status" value="1"/>
</dbReference>
<comment type="cofactor">
    <cofactor evidence="1">
        <name>[4Fe-4S] cluster</name>
        <dbReference type="ChEBI" id="CHEBI:49883"/>
    </cofactor>
</comment>